<evidence type="ECO:0000313" key="3">
    <source>
        <dbReference type="EMBL" id="PRH76606.1"/>
    </source>
</evidence>
<protein>
    <submittedName>
        <fullName evidence="3">Uncharacterized protein</fullName>
    </submittedName>
</protein>
<dbReference type="EMBL" id="PVLV01000469">
    <property type="protein sequence ID" value="PRH76606.1"/>
    <property type="molecule type" value="Genomic_DNA"/>
</dbReference>
<name>A0A2S9PQB5_9ACTN</name>
<dbReference type="Proteomes" id="UP000239322">
    <property type="component" value="Unassembled WGS sequence"/>
</dbReference>
<keyword evidence="2" id="KW-1133">Transmembrane helix</keyword>
<feature type="non-terminal residue" evidence="3">
    <location>
        <position position="98"/>
    </location>
</feature>
<accession>A0A2S9PQB5</accession>
<organism evidence="3 4">
    <name type="scientific">Streptomyces solincola</name>
    <dbReference type="NCBI Taxonomy" id="2100817"/>
    <lineage>
        <taxon>Bacteria</taxon>
        <taxon>Bacillati</taxon>
        <taxon>Actinomycetota</taxon>
        <taxon>Actinomycetes</taxon>
        <taxon>Kitasatosporales</taxon>
        <taxon>Streptomycetaceae</taxon>
        <taxon>Streptomyces</taxon>
    </lineage>
</organism>
<evidence type="ECO:0000256" key="2">
    <source>
        <dbReference type="SAM" id="Phobius"/>
    </source>
</evidence>
<dbReference type="AlphaFoldDB" id="A0A2S9PQB5"/>
<evidence type="ECO:0000313" key="4">
    <source>
        <dbReference type="Proteomes" id="UP000239322"/>
    </source>
</evidence>
<feature type="region of interest" description="Disordered" evidence="1">
    <location>
        <begin position="61"/>
        <end position="98"/>
    </location>
</feature>
<evidence type="ECO:0000256" key="1">
    <source>
        <dbReference type="SAM" id="MobiDB-lite"/>
    </source>
</evidence>
<sequence length="98" mass="9920">MPLYVRLDPELVPLRDADGAPGPRRRRRTASRAARRRYAVAGAVCAVVAAAGAAGWAGGLFGGGPSDGVRGDQARRTAPAWPEPLGPASTDGSSSPAA</sequence>
<keyword evidence="2" id="KW-0472">Membrane</keyword>
<keyword evidence="2" id="KW-0812">Transmembrane</keyword>
<keyword evidence="4" id="KW-1185">Reference proteome</keyword>
<gene>
    <name evidence="3" type="ORF">C6N75_24745</name>
</gene>
<reference evidence="3 4" key="1">
    <citation type="submission" date="2018-03" db="EMBL/GenBank/DDBJ databases">
        <title>Novel Streptomyces sp. from soil.</title>
        <authorList>
            <person name="Tan G.Y.A."/>
            <person name="Lee Z.Y."/>
        </authorList>
    </citation>
    <scope>NUCLEOTIDE SEQUENCE [LARGE SCALE GENOMIC DNA]</scope>
    <source>
        <strain evidence="3 4">ST5x</strain>
    </source>
</reference>
<feature type="compositionally biased region" description="Basic residues" evidence="1">
    <location>
        <begin position="23"/>
        <end position="34"/>
    </location>
</feature>
<comment type="caution">
    <text evidence="3">The sequence shown here is derived from an EMBL/GenBank/DDBJ whole genome shotgun (WGS) entry which is preliminary data.</text>
</comment>
<proteinExistence type="predicted"/>
<feature type="region of interest" description="Disordered" evidence="1">
    <location>
        <begin position="13"/>
        <end position="34"/>
    </location>
</feature>
<feature type="transmembrane region" description="Helical" evidence="2">
    <location>
        <begin position="38"/>
        <end position="57"/>
    </location>
</feature>